<dbReference type="OrthoDB" id="979585at2"/>
<reference evidence="1 2" key="1">
    <citation type="journal article" date="2012" name="Int. J. Syst. Evol. Microbiol.">
        <title>Flammeovirga pacifica sp. nov., isolated from deep-sea sediment.</title>
        <authorList>
            <person name="Xu H."/>
            <person name="Fu Y."/>
            <person name="Yang N."/>
            <person name="Ding Z."/>
            <person name="Lai Q."/>
            <person name="Zeng R."/>
        </authorList>
    </citation>
    <scope>NUCLEOTIDE SEQUENCE [LARGE SCALE GENOMIC DNA]</scope>
    <source>
        <strain evidence="2">DSM 24597 / LMG 26175 / WPAGA1</strain>
    </source>
</reference>
<gene>
    <name evidence="1" type="ORF">NH26_01085</name>
</gene>
<keyword evidence="2" id="KW-1185">Reference proteome</keyword>
<protein>
    <recommendedName>
        <fullName evidence="3">STAS/SEC14 domain-containing protein</fullName>
    </recommendedName>
</protein>
<dbReference type="AlphaFoldDB" id="A0A1S1YVJ5"/>
<evidence type="ECO:0000313" key="1">
    <source>
        <dbReference type="EMBL" id="OHX65042.1"/>
    </source>
</evidence>
<organism evidence="1 2">
    <name type="scientific">Flammeovirga pacifica</name>
    <dbReference type="NCBI Taxonomy" id="915059"/>
    <lineage>
        <taxon>Bacteria</taxon>
        <taxon>Pseudomonadati</taxon>
        <taxon>Bacteroidota</taxon>
        <taxon>Cytophagia</taxon>
        <taxon>Cytophagales</taxon>
        <taxon>Flammeovirgaceae</taxon>
        <taxon>Flammeovirga</taxon>
    </lineage>
</organism>
<evidence type="ECO:0008006" key="3">
    <source>
        <dbReference type="Google" id="ProtNLM"/>
    </source>
</evidence>
<name>A0A1S1YVJ5_FLAPC</name>
<evidence type="ECO:0000313" key="2">
    <source>
        <dbReference type="Proteomes" id="UP000179797"/>
    </source>
</evidence>
<proteinExistence type="predicted"/>
<dbReference type="EMBL" id="JRYR02000001">
    <property type="protein sequence ID" value="OHX65042.1"/>
    <property type="molecule type" value="Genomic_DNA"/>
</dbReference>
<dbReference type="RefSeq" id="WP_139262777.1">
    <property type="nucleotide sequence ID" value="NZ_JRYR02000001.1"/>
</dbReference>
<accession>A0A1S1YVJ5</accession>
<comment type="caution">
    <text evidence="1">The sequence shown here is derived from an EMBL/GenBank/DDBJ whole genome shotgun (WGS) entry which is preliminary data.</text>
</comment>
<sequence>MNNYRLNSVIKANNNSKTQSNMTNFTTDVNSRTGVLTIRMRGFFLPDQFNEHLETTLRDVQGSKPKTVLLDARFIESGWMSSNPWIVSWYLPKIKLLKVENFGIIIEDNCDPFTRFSIINLENLLESEPSLKITLFDSPEEAAIWQRNVSKVA</sequence>
<dbReference type="Proteomes" id="UP000179797">
    <property type="component" value="Unassembled WGS sequence"/>
</dbReference>